<dbReference type="AlphaFoldDB" id="A0A9N9FM98"/>
<evidence type="ECO:0000313" key="2">
    <source>
        <dbReference type="Proteomes" id="UP000789508"/>
    </source>
</evidence>
<dbReference type="EMBL" id="CAJVPS010001558">
    <property type="protein sequence ID" value="CAG8542990.1"/>
    <property type="molecule type" value="Genomic_DNA"/>
</dbReference>
<protein>
    <submittedName>
        <fullName evidence="1">10587_t:CDS:1</fullName>
    </submittedName>
</protein>
<organism evidence="1 2">
    <name type="scientific">Ambispora leptoticha</name>
    <dbReference type="NCBI Taxonomy" id="144679"/>
    <lineage>
        <taxon>Eukaryota</taxon>
        <taxon>Fungi</taxon>
        <taxon>Fungi incertae sedis</taxon>
        <taxon>Mucoromycota</taxon>
        <taxon>Glomeromycotina</taxon>
        <taxon>Glomeromycetes</taxon>
        <taxon>Archaeosporales</taxon>
        <taxon>Ambisporaceae</taxon>
        <taxon>Ambispora</taxon>
    </lineage>
</organism>
<accession>A0A9N9FM98</accession>
<sequence>IAEFERRPLRHPFLYHHIKWFADRESILKTRDQPNSMQGYPQNHKF</sequence>
<feature type="non-terminal residue" evidence="1">
    <location>
        <position position="1"/>
    </location>
</feature>
<evidence type="ECO:0000313" key="1">
    <source>
        <dbReference type="EMBL" id="CAG8542990.1"/>
    </source>
</evidence>
<keyword evidence="2" id="KW-1185">Reference proteome</keyword>
<proteinExistence type="predicted"/>
<dbReference type="Proteomes" id="UP000789508">
    <property type="component" value="Unassembled WGS sequence"/>
</dbReference>
<reference evidence="1" key="1">
    <citation type="submission" date="2021-06" db="EMBL/GenBank/DDBJ databases">
        <authorList>
            <person name="Kallberg Y."/>
            <person name="Tangrot J."/>
            <person name="Rosling A."/>
        </authorList>
    </citation>
    <scope>NUCLEOTIDE SEQUENCE</scope>
    <source>
        <strain evidence="1">FL130A</strain>
    </source>
</reference>
<name>A0A9N9FM98_9GLOM</name>
<comment type="caution">
    <text evidence="1">The sequence shown here is derived from an EMBL/GenBank/DDBJ whole genome shotgun (WGS) entry which is preliminary data.</text>
</comment>
<gene>
    <name evidence="1" type="ORF">ALEPTO_LOCUS5502</name>
</gene>